<evidence type="ECO:0000313" key="1">
    <source>
        <dbReference type="EMBL" id="MFD1709064.1"/>
    </source>
</evidence>
<proteinExistence type="predicted"/>
<name>A0ABW4KLQ6_9BURK</name>
<reference evidence="2" key="1">
    <citation type="journal article" date="2019" name="Int. J. Syst. Evol. Microbiol.">
        <title>The Global Catalogue of Microorganisms (GCM) 10K type strain sequencing project: providing services to taxonomists for standard genome sequencing and annotation.</title>
        <authorList>
            <consortium name="The Broad Institute Genomics Platform"/>
            <consortium name="The Broad Institute Genome Sequencing Center for Infectious Disease"/>
            <person name="Wu L."/>
            <person name="Ma J."/>
        </authorList>
    </citation>
    <scope>NUCLEOTIDE SEQUENCE [LARGE SCALE GENOMIC DNA]</scope>
    <source>
        <strain evidence="2">LMG 29247</strain>
    </source>
</reference>
<sequence>MRAALAQAEEVNATLIAALERVLPLVDHFGDISESNAIRAAIAKATGAPA</sequence>
<dbReference type="EMBL" id="JBHUEJ010000002">
    <property type="protein sequence ID" value="MFD1709064.1"/>
    <property type="molecule type" value="Genomic_DNA"/>
</dbReference>
<comment type="caution">
    <text evidence="1">The sequence shown here is derived from an EMBL/GenBank/DDBJ whole genome shotgun (WGS) entry which is preliminary data.</text>
</comment>
<gene>
    <name evidence="1" type="ORF">ACFSF0_00435</name>
</gene>
<organism evidence="1 2">
    <name type="scientific">Ottowia flava</name>
    <dbReference type="NCBI Taxonomy" id="2675430"/>
    <lineage>
        <taxon>Bacteria</taxon>
        <taxon>Pseudomonadati</taxon>
        <taxon>Pseudomonadota</taxon>
        <taxon>Betaproteobacteria</taxon>
        <taxon>Burkholderiales</taxon>
        <taxon>Comamonadaceae</taxon>
        <taxon>Ottowia</taxon>
    </lineage>
</organism>
<protein>
    <submittedName>
        <fullName evidence="1">Uncharacterized protein</fullName>
    </submittedName>
</protein>
<accession>A0ABW4KLQ6</accession>
<keyword evidence="2" id="KW-1185">Reference proteome</keyword>
<evidence type="ECO:0000313" key="2">
    <source>
        <dbReference type="Proteomes" id="UP001597304"/>
    </source>
</evidence>
<dbReference type="RefSeq" id="WP_187265752.1">
    <property type="nucleotide sequence ID" value="NZ_JBHUEJ010000002.1"/>
</dbReference>
<dbReference type="Proteomes" id="UP001597304">
    <property type="component" value="Unassembled WGS sequence"/>
</dbReference>